<gene>
    <name evidence="4" type="ORF">EI77_01656</name>
</gene>
<evidence type="ECO:0000313" key="4">
    <source>
        <dbReference type="EMBL" id="TDU73188.1"/>
    </source>
</evidence>
<dbReference type="InterPro" id="IPR013424">
    <property type="entry name" value="Ice-binding_C"/>
</dbReference>
<accession>A0A4R7S6J5</accession>
<dbReference type="Proteomes" id="UP000295662">
    <property type="component" value="Unassembled WGS sequence"/>
</dbReference>
<keyword evidence="2" id="KW-0732">Signal</keyword>
<evidence type="ECO:0000313" key="5">
    <source>
        <dbReference type="Proteomes" id="UP000295662"/>
    </source>
</evidence>
<evidence type="ECO:0000256" key="1">
    <source>
        <dbReference type="ARBA" id="ARBA00005445"/>
    </source>
</evidence>
<proteinExistence type="inferred from homology"/>
<name>A0A4R7S6J5_9BACT</name>
<evidence type="ECO:0000256" key="2">
    <source>
        <dbReference type="ARBA" id="ARBA00022729"/>
    </source>
</evidence>
<dbReference type="InterPro" id="IPR021884">
    <property type="entry name" value="Ice-bd_prot"/>
</dbReference>
<sequence>MHATVSPLDLTKNNTKIMVMKTFPVFALLLITGLFIAGAPGIYAQGSVSLGAAAGFAVLGGSTVTNTGPTVLTGNLGVSPGTEITGFPPGTYSGTQHLGDAFAIQAKSDATIAYNALEAMSFDQDLTGQDLGGLTLTPGVYFFDSTAALTGTLTLDGDGQINPLFVFQIGSALTTAGLSAVVTNNGAEASNVYWQVGSSATLGTNSAFEGTLISLTSNTLTTGATVDGQVIALNGAVTLDSNIIAVPEPGSLLLAAFGIVAFLGRRAKQV</sequence>
<feature type="domain" description="Ice-binding protein C-terminal" evidence="3">
    <location>
        <begin position="245"/>
        <end position="266"/>
    </location>
</feature>
<dbReference type="EMBL" id="SOCA01000002">
    <property type="protein sequence ID" value="TDU73188.1"/>
    <property type="molecule type" value="Genomic_DNA"/>
</dbReference>
<keyword evidence="5" id="KW-1185">Reference proteome</keyword>
<comment type="similarity">
    <text evidence="1">Belongs to the ice-binding protein family.</text>
</comment>
<protein>
    <submittedName>
        <fullName evidence="4">Type VI secretion system secreted protein VgrG</fullName>
    </submittedName>
</protein>
<organism evidence="4 5">
    <name type="scientific">Prosthecobacter fusiformis</name>
    <dbReference type="NCBI Taxonomy" id="48464"/>
    <lineage>
        <taxon>Bacteria</taxon>
        <taxon>Pseudomonadati</taxon>
        <taxon>Verrucomicrobiota</taxon>
        <taxon>Verrucomicrobiia</taxon>
        <taxon>Verrucomicrobiales</taxon>
        <taxon>Verrucomicrobiaceae</taxon>
        <taxon>Prosthecobacter</taxon>
    </lineage>
</organism>
<evidence type="ECO:0000259" key="3">
    <source>
        <dbReference type="Pfam" id="PF07589"/>
    </source>
</evidence>
<dbReference type="Pfam" id="PF11999">
    <property type="entry name" value="Ice_binding"/>
    <property type="match status" value="1"/>
</dbReference>
<reference evidence="4 5" key="1">
    <citation type="submission" date="2019-03" db="EMBL/GenBank/DDBJ databases">
        <title>Genomic Encyclopedia of Archaeal and Bacterial Type Strains, Phase II (KMG-II): from individual species to whole genera.</title>
        <authorList>
            <person name="Goeker M."/>
        </authorList>
    </citation>
    <scope>NUCLEOTIDE SEQUENCE [LARGE SCALE GENOMIC DNA]</scope>
    <source>
        <strain evidence="4 5">ATCC 25309</strain>
    </source>
</reference>
<comment type="caution">
    <text evidence="4">The sequence shown here is derived from an EMBL/GenBank/DDBJ whole genome shotgun (WGS) entry which is preliminary data.</text>
</comment>
<dbReference type="Pfam" id="PF07589">
    <property type="entry name" value="PEP-CTERM"/>
    <property type="match status" value="1"/>
</dbReference>
<dbReference type="AlphaFoldDB" id="A0A4R7S6J5"/>